<comment type="cofactor">
    <cofactor evidence="1">
        <name>Zn(2+)</name>
        <dbReference type="ChEBI" id="CHEBI:29105"/>
    </cofactor>
</comment>
<comment type="caution">
    <text evidence="6">The sequence shown here is derived from an EMBL/GenBank/DDBJ whole genome shotgun (WGS) entry which is preliminary data.</text>
</comment>
<evidence type="ECO:0000256" key="2">
    <source>
        <dbReference type="ARBA" id="ARBA00022723"/>
    </source>
</evidence>
<dbReference type="AlphaFoldDB" id="A0ABD5RFY7"/>
<dbReference type="EMBL" id="JBHSKX010000004">
    <property type="protein sequence ID" value="MFC5368989.1"/>
    <property type="molecule type" value="Genomic_DNA"/>
</dbReference>
<feature type="region of interest" description="Disordered" evidence="5">
    <location>
        <begin position="272"/>
        <end position="291"/>
    </location>
</feature>
<dbReference type="RefSeq" id="WP_227231046.1">
    <property type="nucleotide sequence ID" value="NZ_JAJCVJ010000003.1"/>
</dbReference>
<evidence type="ECO:0000256" key="5">
    <source>
        <dbReference type="SAM" id="MobiDB-lite"/>
    </source>
</evidence>
<gene>
    <name evidence="6" type="ORF">ACFPJ5_18845</name>
</gene>
<dbReference type="Pfam" id="PF02633">
    <property type="entry name" value="Creatininase"/>
    <property type="match status" value="1"/>
</dbReference>
<dbReference type="SUPFAM" id="SSF102215">
    <property type="entry name" value="Creatininase"/>
    <property type="match status" value="1"/>
</dbReference>
<proteinExistence type="predicted"/>
<evidence type="ECO:0000256" key="3">
    <source>
        <dbReference type="ARBA" id="ARBA00022801"/>
    </source>
</evidence>
<keyword evidence="2" id="KW-0479">Metal-binding</keyword>
<dbReference type="GO" id="GO:0046872">
    <property type="term" value="F:metal ion binding"/>
    <property type="evidence" value="ECO:0007669"/>
    <property type="project" value="UniProtKB-KW"/>
</dbReference>
<dbReference type="InterPro" id="IPR024087">
    <property type="entry name" value="Creatininase-like_sf"/>
</dbReference>
<dbReference type="InterPro" id="IPR003785">
    <property type="entry name" value="Creatininase/forma_Hydrolase"/>
</dbReference>
<dbReference type="Gene3D" id="3.40.50.10310">
    <property type="entry name" value="Creatininase"/>
    <property type="match status" value="1"/>
</dbReference>
<organism evidence="6 7">
    <name type="scientific">Salinirubrum litoreum</name>
    <dbReference type="NCBI Taxonomy" id="1126234"/>
    <lineage>
        <taxon>Archaea</taxon>
        <taxon>Methanobacteriati</taxon>
        <taxon>Methanobacteriota</taxon>
        <taxon>Stenosarchaea group</taxon>
        <taxon>Halobacteria</taxon>
        <taxon>Halobacteriales</taxon>
        <taxon>Haloferacaceae</taxon>
        <taxon>Salinirubrum</taxon>
    </lineage>
</organism>
<protein>
    <submittedName>
        <fullName evidence="6">Creatininase family protein</fullName>
    </submittedName>
</protein>
<sequence length="291" mass="30532">MSYDGLSVDDVSWAGKTYPEIRSVGETDGSVLVVPVGSIEQHGPHMPVATDIVLADAVARGGASVAAAEDVPVLVTPPVWTGSSDHHLHWGGTITIEVATMLSVLNQIARSALQNGFDAIFFLNGHGGNSAIVNAATKTVGTAHPAVEVLATTYYFLAEPIAEEIRESRYGGMSHAGEFETSLILHLAPDLVREDEYAVDYREEPKGGYEGAFHDFFSHGPLSVYRAADAQTGPGTTGDPTLASAEKGAAIYEFLVEEVGALLGEIAANNAAKAASADGNADDDPTHRDDE</sequence>
<reference evidence="6 7" key="1">
    <citation type="journal article" date="2019" name="Int. J. Syst. Evol. Microbiol.">
        <title>The Global Catalogue of Microorganisms (GCM) 10K type strain sequencing project: providing services to taxonomists for standard genome sequencing and annotation.</title>
        <authorList>
            <consortium name="The Broad Institute Genomics Platform"/>
            <consortium name="The Broad Institute Genome Sequencing Center for Infectious Disease"/>
            <person name="Wu L."/>
            <person name="Ma J."/>
        </authorList>
    </citation>
    <scope>NUCLEOTIDE SEQUENCE [LARGE SCALE GENOMIC DNA]</scope>
    <source>
        <strain evidence="6 7">CGMCC 1.12237</strain>
    </source>
</reference>
<dbReference type="GO" id="GO:0016787">
    <property type="term" value="F:hydrolase activity"/>
    <property type="evidence" value="ECO:0007669"/>
    <property type="project" value="UniProtKB-KW"/>
</dbReference>
<evidence type="ECO:0000313" key="6">
    <source>
        <dbReference type="EMBL" id="MFC5368989.1"/>
    </source>
</evidence>
<evidence type="ECO:0000313" key="7">
    <source>
        <dbReference type="Proteomes" id="UP001596201"/>
    </source>
</evidence>
<keyword evidence="7" id="KW-1185">Reference proteome</keyword>
<name>A0ABD5RFY7_9EURY</name>
<evidence type="ECO:0000256" key="1">
    <source>
        <dbReference type="ARBA" id="ARBA00001947"/>
    </source>
</evidence>
<keyword evidence="4" id="KW-0862">Zinc</keyword>
<dbReference type="Proteomes" id="UP001596201">
    <property type="component" value="Unassembled WGS sequence"/>
</dbReference>
<dbReference type="PANTHER" id="PTHR35005:SF1">
    <property type="entry name" value="2-AMINO-5-FORMYLAMINO-6-RIBOSYLAMINOPYRIMIDIN-4(3H)-ONE 5'-MONOPHOSPHATE DEFORMYLASE"/>
    <property type="match status" value="1"/>
</dbReference>
<keyword evidence="3" id="KW-0378">Hydrolase</keyword>
<evidence type="ECO:0000256" key="4">
    <source>
        <dbReference type="ARBA" id="ARBA00022833"/>
    </source>
</evidence>
<accession>A0ABD5RFY7</accession>
<dbReference type="PANTHER" id="PTHR35005">
    <property type="entry name" value="3-DEHYDRO-SCYLLO-INOSOSE HYDROLASE"/>
    <property type="match status" value="1"/>
</dbReference>